<proteinExistence type="predicted"/>
<reference evidence="2 3" key="1">
    <citation type="submission" date="2019-02" db="EMBL/GenBank/DDBJ databases">
        <title>Draft genome sequence of Amycolatopsis sp. 8-3EHSu isolated from roots of Suaeda maritima.</title>
        <authorList>
            <person name="Duangmal K."/>
            <person name="Chantavorakit T."/>
        </authorList>
    </citation>
    <scope>NUCLEOTIDE SEQUENCE [LARGE SCALE GENOMIC DNA]</scope>
    <source>
        <strain evidence="2 3">8-3EHSu</strain>
    </source>
</reference>
<dbReference type="AlphaFoldDB" id="A0A4Q7J048"/>
<feature type="chain" id="PRO_5020579116" description="WD40 repeat domain-containing protein" evidence="1">
    <location>
        <begin position="24"/>
        <end position="289"/>
    </location>
</feature>
<gene>
    <name evidence="2" type="ORF">EWH70_31165</name>
</gene>
<accession>A0A4Q7J048</accession>
<evidence type="ECO:0000313" key="3">
    <source>
        <dbReference type="Proteomes" id="UP000292003"/>
    </source>
</evidence>
<evidence type="ECO:0008006" key="4">
    <source>
        <dbReference type="Google" id="ProtNLM"/>
    </source>
</evidence>
<sequence>MRRMLVGLLAVAGVLAFTPVAGAGSSWVQVGADIRSGVSGVAVVERSDRRIDALVVRDNKKPGENRIARLTWRPGRAPAVEPLAWRGELPVDLESIDPVPGRPGEYVTLASGGKGFHIKLESGAVSVLGTFTLPAGQPGDDYESFALVAQRDRTVALWADRGQDARPSTLYSAEFDVDDLTFGPARSVTFRAPSPATHVRHISDLDVTANGRLVVSSASDPGDDGPFASAVHVIGQLADGPEVTLLDKPRTMATYPGRKIEALTLLGRSGDSMLLGTDDENLGGWVRLS</sequence>
<evidence type="ECO:0000313" key="2">
    <source>
        <dbReference type="EMBL" id="RZQ60159.1"/>
    </source>
</evidence>
<protein>
    <recommendedName>
        <fullName evidence="4">WD40 repeat domain-containing protein</fullName>
    </recommendedName>
</protein>
<dbReference type="RefSeq" id="WP_130479145.1">
    <property type="nucleotide sequence ID" value="NZ_SFCC01000019.1"/>
</dbReference>
<comment type="caution">
    <text evidence="2">The sequence shown here is derived from an EMBL/GenBank/DDBJ whole genome shotgun (WGS) entry which is preliminary data.</text>
</comment>
<keyword evidence="1" id="KW-0732">Signal</keyword>
<organism evidence="2 3">
    <name type="scientific">Amycolatopsis suaedae</name>
    <dbReference type="NCBI Taxonomy" id="2510978"/>
    <lineage>
        <taxon>Bacteria</taxon>
        <taxon>Bacillati</taxon>
        <taxon>Actinomycetota</taxon>
        <taxon>Actinomycetes</taxon>
        <taxon>Pseudonocardiales</taxon>
        <taxon>Pseudonocardiaceae</taxon>
        <taxon>Amycolatopsis</taxon>
    </lineage>
</organism>
<feature type="signal peptide" evidence="1">
    <location>
        <begin position="1"/>
        <end position="23"/>
    </location>
</feature>
<dbReference type="EMBL" id="SFCC01000019">
    <property type="protein sequence ID" value="RZQ60159.1"/>
    <property type="molecule type" value="Genomic_DNA"/>
</dbReference>
<dbReference type="OrthoDB" id="452682at2"/>
<dbReference type="Proteomes" id="UP000292003">
    <property type="component" value="Unassembled WGS sequence"/>
</dbReference>
<keyword evidence="3" id="KW-1185">Reference proteome</keyword>
<evidence type="ECO:0000256" key="1">
    <source>
        <dbReference type="SAM" id="SignalP"/>
    </source>
</evidence>
<name>A0A4Q7J048_9PSEU</name>